<proteinExistence type="predicted"/>
<comment type="caution">
    <text evidence="3">The sequence shown here is derived from an EMBL/GenBank/DDBJ whole genome shotgun (WGS) entry which is preliminary data.</text>
</comment>
<feature type="chain" id="PRO_5015639490" evidence="2">
    <location>
        <begin position="20"/>
        <end position="173"/>
    </location>
</feature>
<sequence length="173" mass="19405">MQLLMIVATLIASLCFLKGFDTAPIHHKHLQSRSPQAQYNRNGPQTRPQARPYTANARLKTICSPFRPKPRPQPGPSRNAHGTGKFAPVKLGSQPDVSHPLHYWDFGGQANAYTSNCLHFKFQLGLHQIIKGIHHPSFIESITTLMINYLIDYALLPPPNFLILCSQSDTKKL</sequence>
<accession>A0A2S4URW3</accession>
<reference evidence="3 4" key="1">
    <citation type="submission" date="2017-12" db="EMBL/GenBank/DDBJ databases">
        <title>Gene loss provides genomic basis for host adaptation in cereal stripe rust fungi.</title>
        <authorList>
            <person name="Xia C."/>
        </authorList>
    </citation>
    <scope>NUCLEOTIDE SEQUENCE [LARGE SCALE GENOMIC DNA]</scope>
    <source>
        <strain evidence="3 4">93TX-2</strain>
    </source>
</reference>
<dbReference type="EMBL" id="PKSM01000259">
    <property type="protein sequence ID" value="POW00064.1"/>
    <property type="molecule type" value="Genomic_DNA"/>
</dbReference>
<evidence type="ECO:0000313" key="3">
    <source>
        <dbReference type="EMBL" id="POW00064.1"/>
    </source>
</evidence>
<feature type="signal peptide" evidence="2">
    <location>
        <begin position="1"/>
        <end position="19"/>
    </location>
</feature>
<evidence type="ECO:0000313" key="4">
    <source>
        <dbReference type="Proteomes" id="UP000238274"/>
    </source>
</evidence>
<keyword evidence="2" id="KW-0732">Signal</keyword>
<dbReference type="VEuPathDB" id="FungiDB:PSTT_00457"/>
<feature type="region of interest" description="Disordered" evidence="1">
    <location>
        <begin position="28"/>
        <end position="87"/>
    </location>
</feature>
<reference evidence="4" key="3">
    <citation type="journal article" date="2018" name="Mol. Plant Microbe Interact.">
        <title>Genome sequence resources for the wheat stripe rust pathogen (Puccinia striiformis f. sp. tritici) and the barley stripe rust pathogen (Puccinia striiformis f. sp. hordei).</title>
        <authorList>
            <person name="Xia C."/>
            <person name="Wang M."/>
            <person name="Yin C."/>
            <person name="Cornejo O.E."/>
            <person name="Hulbert S.H."/>
            <person name="Chen X."/>
        </authorList>
    </citation>
    <scope>NUCLEOTIDE SEQUENCE [LARGE SCALE GENOMIC DNA]</scope>
    <source>
        <strain evidence="4">93TX-2</strain>
    </source>
</reference>
<evidence type="ECO:0000256" key="2">
    <source>
        <dbReference type="SAM" id="SignalP"/>
    </source>
</evidence>
<dbReference type="Proteomes" id="UP000238274">
    <property type="component" value="Unassembled WGS sequence"/>
</dbReference>
<organism evidence="3 4">
    <name type="scientific">Puccinia striiformis</name>
    <dbReference type="NCBI Taxonomy" id="27350"/>
    <lineage>
        <taxon>Eukaryota</taxon>
        <taxon>Fungi</taxon>
        <taxon>Dikarya</taxon>
        <taxon>Basidiomycota</taxon>
        <taxon>Pucciniomycotina</taxon>
        <taxon>Pucciniomycetes</taxon>
        <taxon>Pucciniales</taxon>
        <taxon>Pucciniaceae</taxon>
        <taxon>Puccinia</taxon>
    </lineage>
</organism>
<evidence type="ECO:0000256" key="1">
    <source>
        <dbReference type="SAM" id="MobiDB-lite"/>
    </source>
</evidence>
<dbReference type="AlphaFoldDB" id="A0A2S4URW3"/>
<keyword evidence="4" id="KW-1185">Reference proteome</keyword>
<name>A0A2S4URW3_9BASI</name>
<protein>
    <submittedName>
        <fullName evidence="3">Uncharacterized protein</fullName>
    </submittedName>
</protein>
<dbReference type="VEuPathDB" id="FungiDB:PSHT_13250"/>
<gene>
    <name evidence="3" type="ORF">PSHT_13250</name>
</gene>
<feature type="compositionally biased region" description="Polar residues" evidence="1">
    <location>
        <begin position="32"/>
        <end position="48"/>
    </location>
</feature>
<reference evidence="4" key="2">
    <citation type="journal article" date="2018" name="BMC Genomics">
        <title>Genomic insights into host adaptation between the wheat stripe rust pathogen (Puccinia striiformis f. sp. tritici) and the barley stripe rust pathogen (Puccinia striiformis f. sp. hordei).</title>
        <authorList>
            <person name="Xia C."/>
            <person name="Wang M."/>
            <person name="Yin C."/>
            <person name="Cornejo O.E."/>
            <person name="Hulbert S.H."/>
            <person name="Chen X."/>
        </authorList>
    </citation>
    <scope>NUCLEOTIDE SEQUENCE [LARGE SCALE GENOMIC DNA]</scope>
    <source>
        <strain evidence="4">93TX-2</strain>
    </source>
</reference>